<dbReference type="EMBL" id="JAVYJV010000010">
    <property type="protein sequence ID" value="KAK4360765.1"/>
    <property type="molecule type" value="Genomic_DNA"/>
</dbReference>
<evidence type="ECO:0000256" key="1">
    <source>
        <dbReference type="ARBA" id="ARBA00009995"/>
    </source>
</evidence>
<name>A0AAE1RZU1_9SOLA</name>
<dbReference type="GO" id="GO:0035251">
    <property type="term" value="F:UDP-glucosyltransferase activity"/>
    <property type="evidence" value="ECO:0007669"/>
    <property type="project" value="TreeGrafter"/>
</dbReference>
<gene>
    <name evidence="2" type="ORF">RND71_019717</name>
</gene>
<dbReference type="SUPFAM" id="SSF53756">
    <property type="entry name" value="UDP-Glycosyltransferase/glycogen phosphorylase"/>
    <property type="match status" value="1"/>
</dbReference>
<dbReference type="Gene3D" id="3.40.50.2000">
    <property type="entry name" value="Glycogen Phosphorylase B"/>
    <property type="match status" value="4"/>
</dbReference>
<dbReference type="Proteomes" id="UP001291623">
    <property type="component" value="Unassembled WGS sequence"/>
</dbReference>
<comment type="caution">
    <text evidence="2">The sequence shown here is derived from an EMBL/GenBank/DDBJ whole genome shotgun (WGS) entry which is preliminary data.</text>
</comment>
<dbReference type="AlphaFoldDB" id="A0AAE1RZU1"/>
<reference evidence="2" key="1">
    <citation type="submission" date="2023-12" db="EMBL/GenBank/DDBJ databases">
        <title>Genome assembly of Anisodus tanguticus.</title>
        <authorList>
            <person name="Wang Y.-J."/>
        </authorList>
    </citation>
    <scope>NUCLEOTIDE SEQUENCE</scope>
    <source>
        <strain evidence="2">KB-2021</strain>
        <tissue evidence="2">Leaf</tissue>
    </source>
</reference>
<organism evidence="2 3">
    <name type="scientific">Anisodus tanguticus</name>
    <dbReference type="NCBI Taxonomy" id="243964"/>
    <lineage>
        <taxon>Eukaryota</taxon>
        <taxon>Viridiplantae</taxon>
        <taxon>Streptophyta</taxon>
        <taxon>Embryophyta</taxon>
        <taxon>Tracheophyta</taxon>
        <taxon>Spermatophyta</taxon>
        <taxon>Magnoliopsida</taxon>
        <taxon>eudicotyledons</taxon>
        <taxon>Gunneridae</taxon>
        <taxon>Pentapetalae</taxon>
        <taxon>asterids</taxon>
        <taxon>lamiids</taxon>
        <taxon>Solanales</taxon>
        <taxon>Solanaceae</taxon>
        <taxon>Solanoideae</taxon>
        <taxon>Hyoscyameae</taxon>
        <taxon>Anisodus</taxon>
    </lineage>
</organism>
<keyword evidence="3" id="KW-1185">Reference proteome</keyword>
<dbReference type="PANTHER" id="PTHR48047:SF51">
    <property type="entry name" value="GLYCOSYLTRANSFERASE"/>
    <property type="match status" value="1"/>
</dbReference>
<accession>A0AAE1RZU1</accession>
<evidence type="ECO:0000313" key="3">
    <source>
        <dbReference type="Proteomes" id="UP001291623"/>
    </source>
</evidence>
<comment type="similarity">
    <text evidence="1">Belongs to the UDP-glycosyltransferase family.</text>
</comment>
<evidence type="ECO:0000313" key="2">
    <source>
        <dbReference type="EMBL" id="KAK4360765.1"/>
    </source>
</evidence>
<dbReference type="PANTHER" id="PTHR48047">
    <property type="entry name" value="GLYCOSYLTRANSFERASE"/>
    <property type="match status" value="1"/>
</dbReference>
<protein>
    <submittedName>
        <fullName evidence="2">Uncharacterized protein</fullName>
    </submittedName>
</protein>
<proteinExistence type="inferred from homology"/>
<sequence>MITDSFLPWTLDSANKFGIARFDYDGMTTFSLSLMRSSGDLLRTELSDDEMFTIPEFPWINLTRNNFDSPFREREPKCPFFDFAMEEAMATSKSYGLIVNSIYELESVYVDYFNSKCSPRAWCIGPFCAATEPQEPRQERLEKPSYIKWLDGMLEQVKSVLYVAFGTQAEIYPEQLKEIKIGLEKSEVNFLWIVRKSIDEVNDGFDNRVLGVRGIVKWEGLEKPIRELMEGEKGKEVREKVKEIGEAATNAVKEGGSSWQALNDLILELTSRRNV</sequence>